<evidence type="ECO:0000313" key="3">
    <source>
        <dbReference type="EMBL" id="NDY96888.1"/>
    </source>
</evidence>
<accession>A0A845V1C8</accession>
<gene>
    <name evidence="3" type="ORF">G3I74_14235</name>
</gene>
<dbReference type="GO" id="GO:0016616">
    <property type="term" value="F:oxidoreductase activity, acting on the CH-OH group of donors, NAD or NADP as acceptor"/>
    <property type="evidence" value="ECO:0007669"/>
    <property type="project" value="UniProtKB-ARBA"/>
</dbReference>
<dbReference type="Gene3D" id="3.40.50.720">
    <property type="entry name" value="NAD(P)-binding Rossmann-like Domain"/>
    <property type="match status" value="1"/>
</dbReference>
<dbReference type="PANTHER" id="PTHR42760:SF135">
    <property type="entry name" value="BLL7886 PROTEIN"/>
    <property type="match status" value="1"/>
</dbReference>
<dbReference type="FunFam" id="3.40.50.720:FF:000084">
    <property type="entry name" value="Short-chain dehydrogenase reductase"/>
    <property type="match status" value="1"/>
</dbReference>
<dbReference type="Proteomes" id="UP000484885">
    <property type="component" value="Unassembled WGS sequence"/>
</dbReference>
<evidence type="ECO:0000259" key="2">
    <source>
        <dbReference type="SMART" id="SM00822"/>
    </source>
</evidence>
<sequence>MDLELTGKVALVTGASRGIGRAIAEGLAAEGARLVIAARGAEALEEAKRALEAMGAEVLAVPTDVGDDAGVEALVAKACERFGTIDILISNASALAVTGERSSWDASLNVDVMGAVRLVEAVLPLMRDRQQGTILLVSSGSAIEAAPMSDFAYTSAKAALNAFAKKLAVVEGSHGIRTNVLMPGSTEFPGGGWEMMREHQPDIYKMVRQSVPTGRLGTPQEIADAAVWLVSPRAGWVNGAALLVDGGQSKAIR</sequence>
<comment type="caution">
    <text evidence="3">The sequence shown here is derived from an EMBL/GenBank/DDBJ whole genome shotgun (WGS) entry which is preliminary data.</text>
</comment>
<evidence type="ECO:0000256" key="1">
    <source>
        <dbReference type="ARBA" id="ARBA00006484"/>
    </source>
</evidence>
<organism evidence="3 4">
    <name type="scientific">Wenzhouxiangella limi</name>
    <dbReference type="NCBI Taxonomy" id="2707351"/>
    <lineage>
        <taxon>Bacteria</taxon>
        <taxon>Pseudomonadati</taxon>
        <taxon>Pseudomonadota</taxon>
        <taxon>Gammaproteobacteria</taxon>
        <taxon>Chromatiales</taxon>
        <taxon>Wenzhouxiangellaceae</taxon>
        <taxon>Wenzhouxiangella</taxon>
    </lineage>
</organism>
<dbReference type="PANTHER" id="PTHR42760">
    <property type="entry name" value="SHORT-CHAIN DEHYDROGENASES/REDUCTASES FAMILY MEMBER"/>
    <property type="match status" value="1"/>
</dbReference>
<dbReference type="SUPFAM" id="SSF51735">
    <property type="entry name" value="NAD(P)-binding Rossmann-fold domains"/>
    <property type="match status" value="1"/>
</dbReference>
<reference evidence="3 4" key="1">
    <citation type="submission" date="2020-02" db="EMBL/GenBank/DDBJ databases">
        <authorList>
            <person name="Zhang X.-Y."/>
        </authorList>
    </citation>
    <scope>NUCLEOTIDE SEQUENCE [LARGE SCALE GENOMIC DNA]</scope>
    <source>
        <strain evidence="3 4">C33</strain>
    </source>
</reference>
<name>A0A845V1C8_9GAMM</name>
<comment type="similarity">
    <text evidence="1">Belongs to the short-chain dehydrogenases/reductases (SDR) family.</text>
</comment>
<dbReference type="GO" id="GO:0030497">
    <property type="term" value="P:fatty acid elongation"/>
    <property type="evidence" value="ECO:0007669"/>
    <property type="project" value="TreeGrafter"/>
</dbReference>
<dbReference type="PRINTS" id="PR00080">
    <property type="entry name" value="SDRFAMILY"/>
</dbReference>
<protein>
    <submittedName>
        <fullName evidence="3">SDR family oxidoreductase</fullName>
    </submittedName>
</protein>
<dbReference type="InterPro" id="IPR057326">
    <property type="entry name" value="KR_dom"/>
</dbReference>
<dbReference type="AlphaFoldDB" id="A0A845V1C8"/>
<proteinExistence type="inferred from homology"/>
<dbReference type="EMBL" id="JAAGSC010000044">
    <property type="protein sequence ID" value="NDY96888.1"/>
    <property type="molecule type" value="Genomic_DNA"/>
</dbReference>
<dbReference type="Pfam" id="PF13561">
    <property type="entry name" value="adh_short_C2"/>
    <property type="match status" value="1"/>
</dbReference>
<feature type="domain" description="Ketoreductase" evidence="2">
    <location>
        <begin position="8"/>
        <end position="195"/>
    </location>
</feature>
<evidence type="ECO:0000313" key="4">
    <source>
        <dbReference type="Proteomes" id="UP000484885"/>
    </source>
</evidence>
<dbReference type="RefSeq" id="WP_164212274.1">
    <property type="nucleotide sequence ID" value="NZ_JAAGSC010000044.1"/>
</dbReference>
<dbReference type="SMART" id="SM00822">
    <property type="entry name" value="PKS_KR"/>
    <property type="match status" value="1"/>
</dbReference>
<dbReference type="InterPro" id="IPR002347">
    <property type="entry name" value="SDR_fam"/>
</dbReference>
<dbReference type="CDD" id="cd05233">
    <property type="entry name" value="SDR_c"/>
    <property type="match status" value="1"/>
</dbReference>
<keyword evidence="4" id="KW-1185">Reference proteome</keyword>
<dbReference type="PRINTS" id="PR00081">
    <property type="entry name" value="GDHRDH"/>
</dbReference>
<dbReference type="InterPro" id="IPR036291">
    <property type="entry name" value="NAD(P)-bd_dom_sf"/>
</dbReference>